<keyword evidence="6 8" id="KW-0472">Membrane</keyword>
<dbReference type="NCBIfam" id="TIGR03927">
    <property type="entry name" value="T7SS_EssA_Firm"/>
    <property type="match status" value="1"/>
</dbReference>
<evidence type="ECO:0000256" key="3">
    <source>
        <dbReference type="ARBA" id="ARBA00022475"/>
    </source>
</evidence>
<dbReference type="Pfam" id="PF10661">
    <property type="entry name" value="EssA"/>
    <property type="match status" value="1"/>
</dbReference>
<feature type="region of interest" description="Disordered" evidence="7">
    <location>
        <begin position="56"/>
        <end position="78"/>
    </location>
</feature>
<evidence type="ECO:0000256" key="4">
    <source>
        <dbReference type="ARBA" id="ARBA00022692"/>
    </source>
</evidence>
<sequence length="166" mass="18931">MKSMRFKWIVKGAFYIMLLSFLLASPPAHAKPDLNGLEPYYYEGEKTKRGAEFFREKSKNETPESIPEEQRSLTFKKQSGNELERIQTQLFSNYTRENNTITAKAEKMELFSSTEERATSPVTSQDSASQSSGLLYLFGGLIAVSVLTLFGFIIWQYKRANSLKNS</sequence>
<feature type="transmembrane region" description="Helical" evidence="8">
    <location>
        <begin position="134"/>
        <end position="155"/>
    </location>
</feature>
<gene>
    <name evidence="10" type="primary">essA</name>
    <name evidence="10" type="ORF">ACFFIX_16960</name>
</gene>
<evidence type="ECO:0000256" key="6">
    <source>
        <dbReference type="ARBA" id="ARBA00023136"/>
    </source>
</evidence>
<evidence type="ECO:0000256" key="5">
    <source>
        <dbReference type="ARBA" id="ARBA00022989"/>
    </source>
</evidence>
<comment type="subcellular location">
    <subcellularLocation>
        <location evidence="1">Cell membrane</location>
        <topology evidence="1">Single-pass membrane protein</topology>
    </subcellularLocation>
</comment>
<evidence type="ECO:0000256" key="1">
    <source>
        <dbReference type="ARBA" id="ARBA00004162"/>
    </source>
</evidence>
<keyword evidence="5 8" id="KW-1133">Transmembrane helix</keyword>
<protein>
    <submittedName>
        <fullName evidence="10">Type VII secretion protein EssA</fullName>
    </submittedName>
</protein>
<name>A0ABV6GHE5_9BACI</name>
<accession>A0ABV6GHE5</accession>
<dbReference type="RefSeq" id="WP_378936088.1">
    <property type="nucleotide sequence ID" value="NZ_JBHLVO010000016.1"/>
</dbReference>
<dbReference type="EMBL" id="JBHLVO010000016">
    <property type="protein sequence ID" value="MFC0273109.1"/>
    <property type="molecule type" value="Genomic_DNA"/>
</dbReference>
<keyword evidence="9" id="KW-0732">Signal</keyword>
<dbReference type="InterPro" id="IPR018920">
    <property type="entry name" value="EssA/YueC"/>
</dbReference>
<comment type="caution">
    <text evidence="10">The sequence shown here is derived from an EMBL/GenBank/DDBJ whole genome shotgun (WGS) entry which is preliminary data.</text>
</comment>
<proteinExistence type="inferred from homology"/>
<evidence type="ECO:0000313" key="11">
    <source>
        <dbReference type="Proteomes" id="UP001589854"/>
    </source>
</evidence>
<dbReference type="InterPro" id="IPR034026">
    <property type="entry name" value="EssA"/>
</dbReference>
<organism evidence="10 11">
    <name type="scientific">Metabacillus herbersteinensis</name>
    <dbReference type="NCBI Taxonomy" id="283816"/>
    <lineage>
        <taxon>Bacteria</taxon>
        <taxon>Bacillati</taxon>
        <taxon>Bacillota</taxon>
        <taxon>Bacilli</taxon>
        <taxon>Bacillales</taxon>
        <taxon>Bacillaceae</taxon>
        <taxon>Metabacillus</taxon>
    </lineage>
</organism>
<evidence type="ECO:0000256" key="2">
    <source>
        <dbReference type="ARBA" id="ARBA00008570"/>
    </source>
</evidence>
<comment type="similarity">
    <text evidence="2">Belongs to the EssA family.</text>
</comment>
<evidence type="ECO:0000256" key="7">
    <source>
        <dbReference type="SAM" id="MobiDB-lite"/>
    </source>
</evidence>
<dbReference type="Proteomes" id="UP001589854">
    <property type="component" value="Unassembled WGS sequence"/>
</dbReference>
<feature type="chain" id="PRO_5045572686" evidence="9">
    <location>
        <begin position="31"/>
        <end position="166"/>
    </location>
</feature>
<reference evidence="10 11" key="1">
    <citation type="submission" date="2024-09" db="EMBL/GenBank/DDBJ databases">
        <authorList>
            <person name="Sun Q."/>
            <person name="Mori K."/>
        </authorList>
    </citation>
    <scope>NUCLEOTIDE SEQUENCE [LARGE SCALE GENOMIC DNA]</scope>
    <source>
        <strain evidence="10 11">CCM 7228</strain>
    </source>
</reference>
<keyword evidence="3" id="KW-1003">Cell membrane</keyword>
<evidence type="ECO:0000256" key="8">
    <source>
        <dbReference type="SAM" id="Phobius"/>
    </source>
</evidence>
<evidence type="ECO:0000256" key="9">
    <source>
        <dbReference type="SAM" id="SignalP"/>
    </source>
</evidence>
<feature type="signal peptide" evidence="9">
    <location>
        <begin position="1"/>
        <end position="30"/>
    </location>
</feature>
<evidence type="ECO:0000313" key="10">
    <source>
        <dbReference type="EMBL" id="MFC0273109.1"/>
    </source>
</evidence>
<keyword evidence="11" id="KW-1185">Reference proteome</keyword>
<keyword evidence="4 8" id="KW-0812">Transmembrane</keyword>